<dbReference type="RefSeq" id="WP_119437063.1">
    <property type="nucleotide sequence ID" value="NZ_QWGR01000003.1"/>
</dbReference>
<dbReference type="Gene3D" id="2.40.50.1020">
    <property type="entry name" value="LytTr DNA-binding domain"/>
    <property type="match status" value="1"/>
</dbReference>
<organism evidence="4 5">
    <name type="scientific">Maribellus luteus</name>
    <dbReference type="NCBI Taxonomy" id="2305463"/>
    <lineage>
        <taxon>Bacteria</taxon>
        <taxon>Pseudomonadati</taxon>
        <taxon>Bacteroidota</taxon>
        <taxon>Bacteroidia</taxon>
        <taxon>Marinilabiliales</taxon>
        <taxon>Prolixibacteraceae</taxon>
        <taxon>Maribellus</taxon>
    </lineage>
</organism>
<dbReference type="AlphaFoldDB" id="A0A399T4Q6"/>
<evidence type="ECO:0000313" key="4">
    <source>
        <dbReference type="EMBL" id="RIJ49177.1"/>
    </source>
</evidence>
<dbReference type="PANTHER" id="PTHR37299">
    <property type="entry name" value="TRANSCRIPTIONAL REGULATOR-RELATED"/>
    <property type="match status" value="1"/>
</dbReference>
<protein>
    <submittedName>
        <fullName evidence="4">DNA-binding response regulator</fullName>
    </submittedName>
</protein>
<dbReference type="Pfam" id="PF04397">
    <property type="entry name" value="LytTR"/>
    <property type="match status" value="1"/>
</dbReference>
<dbReference type="SMART" id="SM00850">
    <property type="entry name" value="LytTR"/>
    <property type="match status" value="1"/>
</dbReference>
<dbReference type="PANTHER" id="PTHR37299:SF1">
    <property type="entry name" value="STAGE 0 SPORULATION PROTEIN A HOMOLOG"/>
    <property type="match status" value="1"/>
</dbReference>
<dbReference type="OrthoDB" id="1490554at2"/>
<gene>
    <name evidence="4" type="ORF">D1614_06350</name>
</gene>
<dbReference type="InterPro" id="IPR001789">
    <property type="entry name" value="Sig_transdc_resp-reg_receiver"/>
</dbReference>
<dbReference type="GO" id="GO:0000156">
    <property type="term" value="F:phosphorelay response regulator activity"/>
    <property type="evidence" value="ECO:0007669"/>
    <property type="project" value="InterPro"/>
</dbReference>
<dbReference type="InterPro" id="IPR046947">
    <property type="entry name" value="LytR-like"/>
</dbReference>
<dbReference type="Proteomes" id="UP000265926">
    <property type="component" value="Unassembled WGS sequence"/>
</dbReference>
<evidence type="ECO:0000256" key="1">
    <source>
        <dbReference type="PROSITE-ProRule" id="PRU00169"/>
    </source>
</evidence>
<keyword evidence="1" id="KW-0597">Phosphoprotein</keyword>
<evidence type="ECO:0000259" key="3">
    <source>
        <dbReference type="PROSITE" id="PS50930"/>
    </source>
</evidence>
<feature type="modified residue" description="4-aspartylphosphate" evidence="1">
    <location>
        <position position="55"/>
    </location>
</feature>
<keyword evidence="5" id="KW-1185">Reference proteome</keyword>
<reference evidence="4 5" key="1">
    <citation type="submission" date="2018-08" db="EMBL/GenBank/DDBJ databases">
        <title>Pallidiluteibacterium maritimus gen. nov., sp. nov., isolated from coastal sediment.</title>
        <authorList>
            <person name="Zhou L.Y."/>
        </authorList>
    </citation>
    <scope>NUCLEOTIDE SEQUENCE [LARGE SCALE GENOMIC DNA]</scope>
    <source>
        <strain evidence="4 5">XSD2</strain>
    </source>
</reference>
<dbReference type="Gene3D" id="3.40.50.2300">
    <property type="match status" value="1"/>
</dbReference>
<dbReference type="InterPro" id="IPR011006">
    <property type="entry name" value="CheY-like_superfamily"/>
</dbReference>
<evidence type="ECO:0000259" key="2">
    <source>
        <dbReference type="PROSITE" id="PS50110"/>
    </source>
</evidence>
<dbReference type="SMART" id="SM00448">
    <property type="entry name" value="REC"/>
    <property type="match status" value="1"/>
</dbReference>
<dbReference type="PROSITE" id="PS50110">
    <property type="entry name" value="RESPONSE_REGULATORY"/>
    <property type="match status" value="1"/>
</dbReference>
<accession>A0A399T4Q6</accession>
<dbReference type="InterPro" id="IPR007492">
    <property type="entry name" value="LytTR_DNA-bd_dom"/>
</dbReference>
<comment type="caution">
    <text evidence="4">The sequence shown here is derived from an EMBL/GenBank/DDBJ whole genome shotgun (WGS) entry which is preliminary data.</text>
</comment>
<sequence>MIKAVVIDDEPAMQEVNSRLLKEYFPGVKLAGIGNSVGSGVELIKKEKPHLVLLDVELNEGTGFQILQQLKPYSFKVVFITGYDTYALKAIKFSALDYILKPVNEIEFQQAIQHAIDEINESENQQLQTGVLFESLQNENQGKKLVLKTMDSLHIVDASDILFCRSDNSYTTFHLADNEKIMVSRSIREYEELLSGHGFFRPHQSFLVNLNHVKKIDKSDGGFIIMKNKKEIPVSIRQKKRLIQMLENL</sequence>
<feature type="domain" description="HTH LytTR-type" evidence="3">
    <location>
        <begin position="145"/>
        <end position="248"/>
    </location>
</feature>
<dbReference type="Pfam" id="PF00072">
    <property type="entry name" value="Response_reg"/>
    <property type="match status" value="1"/>
</dbReference>
<name>A0A399T4Q6_9BACT</name>
<evidence type="ECO:0000313" key="5">
    <source>
        <dbReference type="Proteomes" id="UP000265926"/>
    </source>
</evidence>
<dbReference type="EMBL" id="QWGR01000003">
    <property type="protein sequence ID" value="RIJ49177.1"/>
    <property type="molecule type" value="Genomic_DNA"/>
</dbReference>
<dbReference type="SUPFAM" id="SSF52172">
    <property type="entry name" value="CheY-like"/>
    <property type="match status" value="1"/>
</dbReference>
<keyword evidence="4" id="KW-0238">DNA-binding</keyword>
<feature type="domain" description="Response regulatory" evidence="2">
    <location>
        <begin position="3"/>
        <end position="116"/>
    </location>
</feature>
<dbReference type="GO" id="GO:0003677">
    <property type="term" value="F:DNA binding"/>
    <property type="evidence" value="ECO:0007669"/>
    <property type="project" value="UniProtKB-KW"/>
</dbReference>
<dbReference type="PROSITE" id="PS50930">
    <property type="entry name" value="HTH_LYTTR"/>
    <property type="match status" value="1"/>
</dbReference>
<proteinExistence type="predicted"/>